<feature type="transmembrane region" description="Helical" evidence="1">
    <location>
        <begin position="186"/>
        <end position="207"/>
    </location>
</feature>
<keyword evidence="1" id="KW-0472">Membrane</keyword>
<evidence type="ECO:0000313" key="3">
    <source>
        <dbReference type="Proteomes" id="UP000258379"/>
    </source>
</evidence>
<dbReference type="AlphaFoldDB" id="A0A3E2CFI6"/>
<evidence type="ECO:0000313" key="2">
    <source>
        <dbReference type="EMBL" id="RFT30523.1"/>
    </source>
</evidence>
<dbReference type="Proteomes" id="UP000258379">
    <property type="component" value="Unassembled WGS sequence"/>
</dbReference>
<organism evidence="2 3">
    <name type="scientific">Gardnerella vaginalis</name>
    <dbReference type="NCBI Taxonomy" id="2702"/>
    <lineage>
        <taxon>Bacteria</taxon>
        <taxon>Bacillati</taxon>
        <taxon>Actinomycetota</taxon>
        <taxon>Actinomycetes</taxon>
        <taxon>Bifidobacteriales</taxon>
        <taxon>Bifidobacteriaceae</taxon>
        <taxon>Gardnerella</taxon>
    </lineage>
</organism>
<keyword evidence="1" id="KW-1133">Transmembrane helix</keyword>
<reference evidence="2 3" key="1">
    <citation type="submission" date="2017-07" db="EMBL/GenBank/DDBJ databases">
        <title>A comparative genomics approach to explaining the enigmatic role of Gardnerella vaginalis in the vaginal microbiome.</title>
        <authorList>
            <person name="Vancuren S.J."/>
            <person name="Hill J.E."/>
        </authorList>
    </citation>
    <scope>NUCLEOTIDE SEQUENCE [LARGE SCALE GENOMIC DNA]</scope>
    <source>
        <strain evidence="2 3">WP023</strain>
    </source>
</reference>
<gene>
    <name evidence="2" type="ORF">CG405_01065</name>
</gene>
<dbReference type="EMBL" id="NNRU01000001">
    <property type="protein sequence ID" value="RFT30523.1"/>
    <property type="molecule type" value="Genomic_DNA"/>
</dbReference>
<comment type="caution">
    <text evidence="2">The sequence shown here is derived from an EMBL/GenBank/DDBJ whole genome shotgun (WGS) entry which is preliminary data.</text>
</comment>
<sequence length="222" mass="24598">MIPTVKDFLKMGIEESLAALVSSLRSGASFESIIRGDSNNENRNGLIEETDNGNNNYNSNNSESYFQVINVESVFKWIDSRCSNRIKNLSARQRSKVRKDMRKVAQSLMSVYELSSSIGCSMTDCVQAVSDSYHANKRVNDLSSEVFSMPKATIRLLTALPFLALLTGQLLGVNPILMIFTSSRGYALLGIGLLFYVIGLLWVTWIMKSSKKAMLSAVSNVD</sequence>
<protein>
    <submittedName>
        <fullName evidence="2">Pilus assembly protein</fullName>
    </submittedName>
</protein>
<feature type="transmembrane region" description="Helical" evidence="1">
    <location>
        <begin position="156"/>
        <end position="180"/>
    </location>
</feature>
<proteinExistence type="predicted"/>
<name>A0A3E2CFI6_GARVA</name>
<keyword evidence="1" id="KW-0812">Transmembrane</keyword>
<evidence type="ECO:0000256" key="1">
    <source>
        <dbReference type="SAM" id="Phobius"/>
    </source>
</evidence>
<accession>A0A3E2CFI6</accession>